<dbReference type="InterPro" id="IPR027417">
    <property type="entry name" value="P-loop_NTPase"/>
</dbReference>
<evidence type="ECO:0000259" key="14">
    <source>
        <dbReference type="PROSITE" id="PS50893"/>
    </source>
</evidence>
<dbReference type="FunFam" id="3.40.50.300:FF:000287">
    <property type="entry name" value="Multidrug ABC transporter ATP-binding protein"/>
    <property type="match status" value="1"/>
</dbReference>
<dbReference type="SUPFAM" id="SSF52540">
    <property type="entry name" value="P-loop containing nucleoside triphosphate hydrolases"/>
    <property type="match status" value="1"/>
</dbReference>
<evidence type="ECO:0000256" key="3">
    <source>
        <dbReference type="ARBA" id="ARBA00022475"/>
    </source>
</evidence>
<evidence type="ECO:0000256" key="5">
    <source>
        <dbReference type="ARBA" id="ARBA00022692"/>
    </source>
</evidence>
<protein>
    <submittedName>
        <fullName evidence="17">Lactococcin-G-processing and transport ATP-binding protein LagD</fullName>
        <ecNumber evidence="17">3.4.22.-</ecNumber>
    </submittedName>
</protein>
<evidence type="ECO:0000313" key="17">
    <source>
        <dbReference type="EMBL" id="OOM11314.1"/>
    </source>
</evidence>
<dbReference type="InterPro" id="IPR017871">
    <property type="entry name" value="ABC_transporter-like_CS"/>
</dbReference>
<dbReference type="PROSITE" id="PS00211">
    <property type="entry name" value="ABC_TRANSPORTER_1"/>
    <property type="match status" value="1"/>
</dbReference>
<keyword evidence="2" id="KW-0813">Transport</keyword>
<evidence type="ECO:0000256" key="7">
    <source>
        <dbReference type="ARBA" id="ARBA00022801"/>
    </source>
</evidence>
<evidence type="ECO:0000259" key="16">
    <source>
        <dbReference type="PROSITE" id="PS50990"/>
    </source>
</evidence>
<dbReference type="GO" id="GO:0015421">
    <property type="term" value="F:ABC-type oligopeptide transporter activity"/>
    <property type="evidence" value="ECO:0007669"/>
    <property type="project" value="TreeGrafter"/>
</dbReference>
<keyword evidence="8" id="KW-0788">Thiol protease</keyword>
<dbReference type="Pfam" id="PF03412">
    <property type="entry name" value="Peptidase_C39"/>
    <property type="match status" value="1"/>
</dbReference>
<dbReference type="PROSITE" id="PS50990">
    <property type="entry name" value="PEPTIDASE_C39"/>
    <property type="match status" value="1"/>
</dbReference>
<dbReference type="PANTHER" id="PTHR43394:SF1">
    <property type="entry name" value="ATP-BINDING CASSETTE SUB-FAMILY B MEMBER 10, MITOCHONDRIAL"/>
    <property type="match status" value="1"/>
</dbReference>
<evidence type="ECO:0000256" key="10">
    <source>
        <dbReference type="ARBA" id="ARBA00022967"/>
    </source>
</evidence>
<sequence length="719" mass="81033">MKDCGVACLATISKQYGLKIPISRIREISGTDLQGTSAYGIVKAAEILGFSAKGVKVSKPEDIFEEFPKPSIAHVIINDTLMHYVVIHKVSKNEILIADPGNGIIKYTPEEFFKIWTGVLILMVPTPSFKKGDETKGLFERFWGLIRVQKNLLANVFISSILITLLGIIGSFYFKFLIDDILPSNLHGSLITVSIAMIVLALFKTITEFFRSLLLLYMSQNIDIPLLLGYYNHVINLPMNFFGTRRVGEIISRFTDAGKIRDAISSATLTIMIDLLMAIAGGIILYMQSVKLFITCLMPIFIYFILVFLFKKPLEKVNRNVMQDDSMLISYLVESIEGIETIKAFNGERKVNLETEKKFIKFIKSLFKYGYTNNLQGSFKNAVKCIFSICILWLGGTLILKNEITIGELISFNALLAYFIEPIERIINLQPQLQSALVASDRLGEILDLELEKAKNEDKKINPQSLLGEIQFKNVDFKYGTRQLVLKNITLDVKAGEKIALVGESGSGKTTIAKLLMGFYEIEKGEILLNTYNIKDINKESLRDKISYISQESFFFSGTIMENLQFANYSANYEEIIAACRKAQIHEYINSLPLRYGTLLEEKGSNLSGGQRQRLAIARALLKKPEILIMDEATSNLDSITEKAIQNTLEECTNNITTIIIAHRLSTIMKCNKIYVIDKGQVIEQGKHKELLNNYGYYYSLWTGQSIENLDEIAATINN</sequence>
<evidence type="ECO:0000256" key="12">
    <source>
        <dbReference type="ARBA" id="ARBA00023136"/>
    </source>
</evidence>
<dbReference type="GO" id="GO:0006508">
    <property type="term" value="P:proteolysis"/>
    <property type="evidence" value="ECO:0007669"/>
    <property type="project" value="UniProtKB-KW"/>
</dbReference>
<evidence type="ECO:0000256" key="9">
    <source>
        <dbReference type="ARBA" id="ARBA00022840"/>
    </source>
</evidence>
<dbReference type="InterPro" id="IPR039421">
    <property type="entry name" value="Type_1_exporter"/>
</dbReference>
<dbReference type="CDD" id="cd02418">
    <property type="entry name" value="Peptidase_C39B"/>
    <property type="match status" value="1"/>
</dbReference>
<keyword evidence="7 17" id="KW-0378">Hydrolase</keyword>
<evidence type="ECO:0000256" key="4">
    <source>
        <dbReference type="ARBA" id="ARBA00022670"/>
    </source>
</evidence>
<keyword evidence="11 13" id="KW-1133">Transmembrane helix</keyword>
<dbReference type="GO" id="GO:0005886">
    <property type="term" value="C:plasma membrane"/>
    <property type="evidence" value="ECO:0007669"/>
    <property type="project" value="UniProtKB-SubCell"/>
</dbReference>
<feature type="transmembrane region" description="Helical" evidence="13">
    <location>
        <begin position="186"/>
        <end position="203"/>
    </location>
</feature>
<dbReference type="InterPro" id="IPR005897">
    <property type="entry name" value="Pept_C39_ABC_bacteriocin"/>
</dbReference>
<name>A0A1S8N4B8_CLOSA</name>
<feature type="transmembrane region" description="Helical" evidence="13">
    <location>
        <begin position="292"/>
        <end position="310"/>
    </location>
</feature>
<proteinExistence type="predicted"/>
<evidence type="ECO:0000256" key="8">
    <source>
        <dbReference type="ARBA" id="ARBA00022807"/>
    </source>
</evidence>
<dbReference type="InterPro" id="IPR003593">
    <property type="entry name" value="AAA+_ATPase"/>
</dbReference>
<evidence type="ECO:0000256" key="11">
    <source>
        <dbReference type="ARBA" id="ARBA00022989"/>
    </source>
</evidence>
<dbReference type="CDD" id="cd18570">
    <property type="entry name" value="ABC_6TM_PCAT1_LagD_like"/>
    <property type="match status" value="1"/>
</dbReference>
<keyword evidence="4" id="KW-0645">Protease</keyword>
<keyword evidence="12 13" id="KW-0472">Membrane</keyword>
<evidence type="ECO:0000313" key="18">
    <source>
        <dbReference type="Proteomes" id="UP000191154"/>
    </source>
</evidence>
<keyword evidence="3" id="KW-1003">Cell membrane</keyword>
<dbReference type="EC" id="3.4.22.-" evidence="17"/>
<feature type="transmembrane region" description="Helical" evidence="13">
    <location>
        <begin position="152"/>
        <end position="174"/>
    </location>
</feature>
<keyword evidence="9 17" id="KW-0067">ATP-binding</keyword>
<comment type="subcellular location">
    <subcellularLocation>
        <location evidence="1">Cell membrane</location>
        <topology evidence="1">Multi-pass membrane protein</topology>
    </subcellularLocation>
</comment>
<feature type="domain" description="Peptidase C39" evidence="16">
    <location>
        <begin position="2"/>
        <end position="123"/>
    </location>
</feature>
<comment type="caution">
    <text evidence="17">The sequence shown here is derived from an EMBL/GenBank/DDBJ whole genome shotgun (WGS) entry which is preliminary data.</text>
</comment>
<accession>A0A1S8N4B8</accession>
<dbReference type="SUPFAM" id="SSF90123">
    <property type="entry name" value="ABC transporter transmembrane region"/>
    <property type="match status" value="1"/>
</dbReference>
<feature type="transmembrane region" description="Helical" evidence="13">
    <location>
        <begin position="263"/>
        <end position="286"/>
    </location>
</feature>
<evidence type="ECO:0000259" key="15">
    <source>
        <dbReference type="PROSITE" id="PS50929"/>
    </source>
</evidence>
<keyword evidence="5 13" id="KW-0812">Transmembrane</keyword>
<dbReference type="NCBIfam" id="TIGR01193">
    <property type="entry name" value="bacteriocin_ABC"/>
    <property type="match status" value="1"/>
</dbReference>
<dbReference type="GO" id="GO:0005524">
    <property type="term" value="F:ATP binding"/>
    <property type="evidence" value="ECO:0007669"/>
    <property type="project" value="UniProtKB-KW"/>
</dbReference>
<reference evidence="17 18" key="1">
    <citation type="submission" date="2016-05" db="EMBL/GenBank/DDBJ databases">
        <title>Microbial solvent formation.</title>
        <authorList>
            <person name="Poehlein A."/>
            <person name="Montoya Solano J.D."/>
            <person name="Flitsch S."/>
            <person name="Krabben P."/>
            <person name="Duerre P."/>
            <person name="Daniel R."/>
        </authorList>
    </citation>
    <scope>NUCLEOTIDE SEQUENCE [LARGE SCALE GENOMIC DNA]</scope>
    <source>
        <strain evidence="17 18">L1-8</strain>
    </source>
</reference>
<dbReference type="GO" id="GO:0043214">
    <property type="term" value="F:ABC-type bacteriocin transporter activity"/>
    <property type="evidence" value="ECO:0007669"/>
    <property type="project" value="InterPro"/>
</dbReference>
<feature type="domain" description="ABC transporter" evidence="14">
    <location>
        <begin position="470"/>
        <end position="704"/>
    </location>
</feature>
<evidence type="ECO:0000256" key="6">
    <source>
        <dbReference type="ARBA" id="ARBA00022741"/>
    </source>
</evidence>
<dbReference type="Pfam" id="PF00005">
    <property type="entry name" value="ABC_tran"/>
    <property type="match status" value="1"/>
</dbReference>
<dbReference type="SMART" id="SM00382">
    <property type="entry name" value="AAA"/>
    <property type="match status" value="1"/>
</dbReference>
<feature type="domain" description="ABC transmembrane type-1" evidence="15">
    <location>
        <begin position="156"/>
        <end position="435"/>
    </location>
</feature>
<dbReference type="InterPro" id="IPR011527">
    <property type="entry name" value="ABC1_TM_dom"/>
</dbReference>
<evidence type="ECO:0000256" key="13">
    <source>
        <dbReference type="SAM" id="Phobius"/>
    </source>
</evidence>
<dbReference type="Pfam" id="PF00664">
    <property type="entry name" value="ABC_membrane"/>
    <property type="match status" value="1"/>
</dbReference>
<organism evidence="17 18">
    <name type="scientific">Clostridium saccharobutylicum</name>
    <dbReference type="NCBI Taxonomy" id="169679"/>
    <lineage>
        <taxon>Bacteria</taxon>
        <taxon>Bacillati</taxon>
        <taxon>Bacillota</taxon>
        <taxon>Clostridia</taxon>
        <taxon>Eubacteriales</taxon>
        <taxon>Clostridiaceae</taxon>
        <taxon>Clostridium</taxon>
    </lineage>
</organism>
<dbReference type="InterPro" id="IPR036640">
    <property type="entry name" value="ABC1_TM_sf"/>
</dbReference>
<dbReference type="Gene3D" id="1.20.1560.10">
    <property type="entry name" value="ABC transporter type 1, transmembrane domain"/>
    <property type="match status" value="1"/>
</dbReference>
<dbReference type="GO" id="GO:0008234">
    <property type="term" value="F:cysteine-type peptidase activity"/>
    <property type="evidence" value="ECO:0007669"/>
    <property type="project" value="UniProtKB-KW"/>
</dbReference>
<dbReference type="InterPro" id="IPR003439">
    <property type="entry name" value="ABC_transporter-like_ATP-bd"/>
</dbReference>
<dbReference type="PANTHER" id="PTHR43394">
    <property type="entry name" value="ATP-DEPENDENT PERMEASE MDL1, MITOCHONDRIAL"/>
    <property type="match status" value="1"/>
</dbReference>
<dbReference type="EMBL" id="LZYZ01000005">
    <property type="protein sequence ID" value="OOM11314.1"/>
    <property type="molecule type" value="Genomic_DNA"/>
</dbReference>
<dbReference type="AlphaFoldDB" id="A0A1S8N4B8"/>
<dbReference type="GO" id="GO:0016887">
    <property type="term" value="F:ATP hydrolysis activity"/>
    <property type="evidence" value="ECO:0007669"/>
    <property type="project" value="InterPro"/>
</dbReference>
<dbReference type="Proteomes" id="UP000191154">
    <property type="component" value="Unassembled WGS sequence"/>
</dbReference>
<keyword evidence="6" id="KW-0547">Nucleotide-binding</keyword>
<dbReference type="PROSITE" id="PS50929">
    <property type="entry name" value="ABC_TM1F"/>
    <property type="match status" value="1"/>
</dbReference>
<evidence type="ECO:0000256" key="2">
    <source>
        <dbReference type="ARBA" id="ARBA00022448"/>
    </source>
</evidence>
<evidence type="ECO:0000256" key="1">
    <source>
        <dbReference type="ARBA" id="ARBA00004651"/>
    </source>
</evidence>
<dbReference type="PROSITE" id="PS50893">
    <property type="entry name" value="ABC_TRANSPORTER_2"/>
    <property type="match status" value="1"/>
</dbReference>
<dbReference type="Gene3D" id="3.90.70.10">
    <property type="entry name" value="Cysteine proteinases"/>
    <property type="match status" value="1"/>
</dbReference>
<dbReference type="Gene3D" id="3.40.50.300">
    <property type="entry name" value="P-loop containing nucleotide triphosphate hydrolases"/>
    <property type="match status" value="1"/>
</dbReference>
<keyword evidence="10" id="KW-1278">Translocase</keyword>
<dbReference type="STRING" id="169679.CSACC_02790"/>
<dbReference type="InterPro" id="IPR005074">
    <property type="entry name" value="Peptidase_C39"/>
</dbReference>
<gene>
    <name evidence="17" type="primary">lagD</name>
    <name evidence="17" type="ORF">CLOSAC_28720</name>
</gene>